<dbReference type="AlphaFoldDB" id="A0A1S2W151"/>
<name>A0A1S2W151_BIFLN</name>
<dbReference type="RefSeq" id="WP_071474437.1">
    <property type="nucleotide sequence ID" value="NZ_MOAE01000017.1"/>
</dbReference>
<sequence>MSAFRNQLLILGNGFDLECNLQSRFVDYFKTREEKPWLLPIIIKWRENPNDPENVWDHIFLREKESNPGDWKDVESLILKWILKDKLDDFRDATASITRRYGFFKTLTLGLENSKELPIRVTQIRSVIEMRKLLFSQLQLFEQAFERYLINEASSQAYIENAHQLYKALASASVNNDTYNNFVLSFNYTAPQPSSPQQIPSDHLCCWRNVHGRLGMSNLIFGIDINELDEEQQRDPSIRQFTKTYRTLKLSNIKNNALLLRHGRLFDNIKFYGHSLGKADYSYFKAIFDFINLYDSGTKLIFYYPSDRQGSDEELYPRIADLLTDYGQSLPDKSKGKNLMHKLLLEERLSLQELDVSSLNLL</sequence>
<dbReference type="InterPro" id="IPR025935">
    <property type="entry name" value="AbiH"/>
</dbReference>
<evidence type="ECO:0000313" key="1">
    <source>
        <dbReference type="EMBL" id="OIN64704.1"/>
    </source>
</evidence>
<reference evidence="1 2" key="1">
    <citation type="journal article" date="2016" name="BMC Microbiol.">
        <title>Fucosyllactose and L-fucose utilization of infant Bifidobacterium longum and Bifidobacterium kashiwanohense.</title>
        <authorList>
            <person name="Bunesova V."/>
            <person name="Lacroix C."/>
            <person name="Schwab C."/>
        </authorList>
    </citation>
    <scope>NUCLEOTIDE SEQUENCE [LARGE SCALE GENOMIC DNA]</scope>
    <source>
        <strain evidence="1 2">BSM11-5</strain>
    </source>
</reference>
<proteinExistence type="predicted"/>
<organism evidence="1 2">
    <name type="scientific">Bifidobacterium longum subsp. suis</name>
    <dbReference type="NCBI Taxonomy" id="1695"/>
    <lineage>
        <taxon>Bacteria</taxon>
        <taxon>Bacillati</taxon>
        <taxon>Actinomycetota</taxon>
        <taxon>Actinomycetes</taxon>
        <taxon>Bifidobacteriales</taxon>
        <taxon>Bifidobacteriaceae</taxon>
        <taxon>Bifidobacterium</taxon>
    </lineage>
</organism>
<comment type="caution">
    <text evidence="1">The sequence shown here is derived from an EMBL/GenBank/DDBJ whole genome shotgun (WGS) entry which is preliminary data.</text>
</comment>
<protein>
    <recommendedName>
        <fullName evidence="3">Bacteriophage abortive infection AbiH</fullName>
    </recommendedName>
</protein>
<dbReference type="Proteomes" id="UP000181801">
    <property type="component" value="Unassembled WGS sequence"/>
</dbReference>
<dbReference type="Pfam" id="PF14253">
    <property type="entry name" value="AbiH"/>
    <property type="match status" value="1"/>
</dbReference>
<evidence type="ECO:0008006" key="3">
    <source>
        <dbReference type="Google" id="ProtNLM"/>
    </source>
</evidence>
<evidence type="ECO:0000313" key="2">
    <source>
        <dbReference type="Proteomes" id="UP000181801"/>
    </source>
</evidence>
<gene>
    <name evidence="1" type="ORF">BFS26_02030</name>
</gene>
<dbReference type="EMBL" id="MOAE01000017">
    <property type="protein sequence ID" value="OIN64704.1"/>
    <property type="molecule type" value="Genomic_DNA"/>
</dbReference>
<accession>A0A1S2W151</accession>